<proteinExistence type="predicted"/>
<dbReference type="RefSeq" id="XP_073554557.1">
    <property type="nucleotide sequence ID" value="XM_073706900.1"/>
</dbReference>
<sequence>MVDDKATARSTTVHIPVDVTKPYLPQGPPDGITLLSPAEIDQRTDEEIAAWLQKRHPVTSEKNIWGFWHNGFAQMKPWT</sequence>
<reference evidence="1 2" key="1">
    <citation type="submission" date="2018-01" db="EMBL/GenBank/DDBJ databases">
        <title>Genome characterization of the sugarcane-associated fungus Trichoderma ghanense CCMA-1212 and their application in lignocelulose bioconversion.</title>
        <authorList>
            <person name="Steindorff A.S."/>
            <person name="Mendes T.D."/>
            <person name="Vilela E.S.D."/>
            <person name="Rodrigues D.S."/>
            <person name="Formighieri E.F."/>
            <person name="Melo I.S."/>
            <person name="Favaro L.C.L."/>
        </authorList>
    </citation>
    <scope>NUCLEOTIDE SEQUENCE [LARGE SCALE GENOMIC DNA]</scope>
    <source>
        <strain evidence="1 2">CCMA-1212</strain>
    </source>
</reference>
<protein>
    <submittedName>
        <fullName evidence="1">Uncharacterized protein</fullName>
    </submittedName>
</protein>
<organism evidence="1 2">
    <name type="scientific">Trichoderma ghanense</name>
    <dbReference type="NCBI Taxonomy" id="65468"/>
    <lineage>
        <taxon>Eukaryota</taxon>
        <taxon>Fungi</taxon>
        <taxon>Dikarya</taxon>
        <taxon>Ascomycota</taxon>
        <taxon>Pezizomycotina</taxon>
        <taxon>Sordariomycetes</taxon>
        <taxon>Hypocreomycetidae</taxon>
        <taxon>Hypocreales</taxon>
        <taxon>Hypocreaceae</taxon>
        <taxon>Trichoderma</taxon>
    </lineage>
</organism>
<evidence type="ECO:0000313" key="2">
    <source>
        <dbReference type="Proteomes" id="UP001642720"/>
    </source>
</evidence>
<evidence type="ECO:0000313" key="1">
    <source>
        <dbReference type="EMBL" id="TFA98355.1"/>
    </source>
</evidence>
<dbReference type="EMBL" id="PPTA01000020">
    <property type="protein sequence ID" value="TFA98355.1"/>
    <property type="molecule type" value="Genomic_DNA"/>
</dbReference>
<keyword evidence="2" id="KW-1185">Reference proteome</keyword>
<dbReference type="Proteomes" id="UP001642720">
    <property type="component" value="Unassembled WGS sequence"/>
</dbReference>
<comment type="caution">
    <text evidence="1">The sequence shown here is derived from an EMBL/GenBank/DDBJ whole genome shotgun (WGS) entry which is preliminary data.</text>
</comment>
<accession>A0ABY2GRX3</accession>
<name>A0ABY2GRX3_9HYPO</name>
<dbReference type="GeneID" id="300581350"/>
<gene>
    <name evidence="1" type="ORF">CCMA1212_009836</name>
</gene>